<accession>A0A410MJC4</accession>
<dbReference type="KEGG" id="hli:HLI_21205"/>
<reference evidence="3 4" key="1">
    <citation type="submission" date="2018-01" db="EMBL/GenBank/DDBJ databases">
        <title>The whole genome sequencing and assembly of Halobacillus litoralis ERB031 strain.</title>
        <authorList>
            <person name="Lee S.-J."/>
            <person name="Park M.-K."/>
            <person name="Kim J.-Y."/>
            <person name="Lee Y.-J."/>
            <person name="Yi H."/>
            <person name="Bahn Y.-S."/>
            <person name="Kim J.F."/>
            <person name="Lee D.-W."/>
        </authorList>
    </citation>
    <scope>NUCLEOTIDE SEQUENCE [LARGE SCALE GENOMIC DNA]</scope>
    <source>
        <strain evidence="3 4">ERB 031</strain>
        <plasmid evidence="4">pldw-31</plasmid>
    </source>
</reference>
<proteinExistence type="predicted"/>
<sequence length="207" mass="23201">MFRSFIVIFLCIVIAGVSFIIWNTNSTGEKLDLEKSSGDLEKDIESLEALEKNLNSVSSDEEGHEHNSEGFGPMEKYQDRDGTIKFFFGSIMMENTDIFIQSFKTEVISNALFAKSNPDKDKVALDLINKISRKGNLKDISIKKGKAPLRVSSDEYSITLWYKDGKRAEIPLSFSSYSSTHHPDSGSVYVIETSPLEIIKNIEGSLK</sequence>
<dbReference type="RefSeq" id="WP_128527007.1">
    <property type="nucleotide sequence ID" value="NZ_CP026119.1"/>
</dbReference>
<dbReference type="OrthoDB" id="2863395at2"/>
<gene>
    <name evidence="3" type="ORF">HLI_21205</name>
</gene>
<keyword evidence="2" id="KW-0472">Membrane</keyword>
<organism evidence="3 4">
    <name type="scientific">Halobacillus litoralis</name>
    <dbReference type="NCBI Taxonomy" id="45668"/>
    <lineage>
        <taxon>Bacteria</taxon>
        <taxon>Bacillati</taxon>
        <taxon>Bacillota</taxon>
        <taxon>Bacilli</taxon>
        <taxon>Bacillales</taxon>
        <taxon>Bacillaceae</taxon>
        <taxon>Halobacillus</taxon>
    </lineage>
</organism>
<evidence type="ECO:0000256" key="1">
    <source>
        <dbReference type="SAM" id="MobiDB-lite"/>
    </source>
</evidence>
<feature type="transmembrane region" description="Helical" evidence="2">
    <location>
        <begin position="6"/>
        <end position="25"/>
    </location>
</feature>
<geneLocation type="plasmid" evidence="4">
    <name>pldw-31</name>
</geneLocation>
<keyword evidence="3" id="KW-0614">Plasmid</keyword>
<name>A0A410MJC4_9BACI</name>
<keyword evidence="2" id="KW-0812">Transmembrane</keyword>
<evidence type="ECO:0000313" key="3">
    <source>
        <dbReference type="EMBL" id="QAS54778.1"/>
    </source>
</evidence>
<dbReference type="Proteomes" id="UP000287756">
    <property type="component" value="Plasmid pLDW-31"/>
</dbReference>
<dbReference type="EMBL" id="CP026119">
    <property type="protein sequence ID" value="QAS54778.1"/>
    <property type="molecule type" value="Genomic_DNA"/>
</dbReference>
<dbReference type="AlphaFoldDB" id="A0A410MJC4"/>
<evidence type="ECO:0000313" key="4">
    <source>
        <dbReference type="Proteomes" id="UP000287756"/>
    </source>
</evidence>
<protein>
    <submittedName>
        <fullName evidence="3">Uncharacterized protein</fullName>
    </submittedName>
</protein>
<feature type="region of interest" description="Disordered" evidence="1">
    <location>
        <begin position="55"/>
        <end position="76"/>
    </location>
</feature>
<keyword evidence="2" id="KW-1133">Transmembrane helix</keyword>
<evidence type="ECO:0000256" key="2">
    <source>
        <dbReference type="SAM" id="Phobius"/>
    </source>
</evidence>